<dbReference type="PANTHER" id="PTHR43808:SF31">
    <property type="entry name" value="N-ACETYL-L-CITRULLINE DEACETYLASE"/>
    <property type="match status" value="1"/>
</dbReference>
<dbReference type="OrthoDB" id="3665926at2"/>
<keyword evidence="9" id="KW-0170">Cobalt</keyword>
<keyword evidence="7 11" id="KW-0378">Hydrolase</keyword>
<evidence type="ECO:0000256" key="3">
    <source>
        <dbReference type="ARBA" id="ARBA00022490"/>
    </source>
</evidence>
<keyword evidence="4" id="KW-0055">Arginine biosynthesis</keyword>
<dbReference type="EC" id="3.5.1.16" evidence="11"/>
<organism evidence="11 12">
    <name type="scientific">Sutterella seckii</name>
    <dbReference type="NCBI Taxonomy" id="1944635"/>
    <lineage>
        <taxon>Bacteria</taxon>
        <taxon>Pseudomonadati</taxon>
        <taxon>Pseudomonadota</taxon>
        <taxon>Betaproteobacteria</taxon>
        <taxon>Burkholderiales</taxon>
        <taxon>Sutterellaceae</taxon>
        <taxon>Sutterella</taxon>
    </lineage>
</organism>
<dbReference type="GO" id="GO:0008777">
    <property type="term" value="F:acetylornithine deacetylase activity"/>
    <property type="evidence" value="ECO:0007669"/>
    <property type="project" value="UniProtKB-EC"/>
</dbReference>
<evidence type="ECO:0000313" key="12">
    <source>
        <dbReference type="Proteomes" id="UP000430564"/>
    </source>
</evidence>
<dbReference type="InterPro" id="IPR011650">
    <property type="entry name" value="Peptidase_M20_dimer"/>
</dbReference>
<dbReference type="AlphaFoldDB" id="A0A6I1ELK4"/>
<dbReference type="InterPro" id="IPR002933">
    <property type="entry name" value="Peptidase_M20"/>
</dbReference>
<gene>
    <name evidence="11" type="primary">argE</name>
    <name evidence="11" type="ORF">GBM95_10695</name>
</gene>
<accession>A0A6I1ELK4</accession>
<dbReference type="Pfam" id="PF01546">
    <property type="entry name" value="Peptidase_M20"/>
    <property type="match status" value="1"/>
</dbReference>
<dbReference type="GO" id="GO:0046872">
    <property type="term" value="F:metal ion binding"/>
    <property type="evidence" value="ECO:0007669"/>
    <property type="project" value="UniProtKB-KW"/>
</dbReference>
<keyword evidence="3" id="KW-0963">Cytoplasm</keyword>
<keyword evidence="8" id="KW-0862">Zinc</keyword>
<dbReference type="SUPFAM" id="SSF53187">
    <property type="entry name" value="Zn-dependent exopeptidases"/>
    <property type="match status" value="1"/>
</dbReference>
<feature type="domain" description="Peptidase M20 dimerisation" evidence="10">
    <location>
        <begin position="182"/>
        <end position="295"/>
    </location>
</feature>
<dbReference type="NCBIfam" id="TIGR01892">
    <property type="entry name" value="AcOrn-deacetyl"/>
    <property type="match status" value="1"/>
</dbReference>
<comment type="similarity">
    <text evidence="2">Belongs to the peptidase M20A family. ArgE subfamily.</text>
</comment>
<reference evidence="11 12" key="1">
    <citation type="submission" date="2019-10" db="EMBL/GenBank/DDBJ databases">
        <title>Genome diversity of Sutterella seckii.</title>
        <authorList>
            <person name="Chaplin A.V."/>
            <person name="Sokolova S.R."/>
            <person name="Mosin K.A."/>
            <person name="Ivanova E.L."/>
            <person name="Kochetkova T.O."/>
            <person name="Goltsov A.Y."/>
            <person name="Trofimov D.Y."/>
            <person name="Efimov B.A."/>
        </authorList>
    </citation>
    <scope>NUCLEOTIDE SEQUENCE [LARGE SCALE GENOMIC DNA]</scope>
    <source>
        <strain evidence="11 12">ASD393</strain>
    </source>
</reference>
<dbReference type="PANTHER" id="PTHR43808">
    <property type="entry name" value="ACETYLORNITHINE DEACETYLASE"/>
    <property type="match status" value="1"/>
</dbReference>
<keyword evidence="5" id="KW-0028">Amino-acid biosynthesis</keyword>
<dbReference type="InterPro" id="IPR050072">
    <property type="entry name" value="Peptidase_M20A"/>
</dbReference>
<evidence type="ECO:0000256" key="6">
    <source>
        <dbReference type="ARBA" id="ARBA00022723"/>
    </source>
</evidence>
<dbReference type="Gene3D" id="3.30.70.360">
    <property type="match status" value="1"/>
</dbReference>
<dbReference type="Proteomes" id="UP000430564">
    <property type="component" value="Unassembled WGS sequence"/>
</dbReference>
<evidence type="ECO:0000256" key="4">
    <source>
        <dbReference type="ARBA" id="ARBA00022571"/>
    </source>
</evidence>
<dbReference type="GO" id="GO:0006526">
    <property type="term" value="P:L-arginine biosynthetic process"/>
    <property type="evidence" value="ECO:0007669"/>
    <property type="project" value="UniProtKB-KW"/>
</dbReference>
<dbReference type="RefSeq" id="WP_152159086.1">
    <property type="nucleotide sequence ID" value="NZ_WEHX01000116.1"/>
</dbReference>
<keyword evidence="6" id="KW-0479">Metal-binding</keyword>
<name>A0A6I1ELK4_9BURK</name>
<evidence type="ECO:0000313" key="11">
    <source>
        <dbReference type="EMBL" id="KAB7653841.1"/>
    </source>
</evidence>
<dbReference type="Gene3D" id="3.40.630.10">
    <property type="entry name" value="Zn peptidases"/>
    <property type="match status" value="1"/>
</dbReference>
<comment type="cofactor">
    <cofactor evidence="1">
        <name>Zn(2+)</name>
        <dbReference type="ChEBI" id="CHEBI:29105"/>
    </cofactor>
</comment>
<dbReference type="InterPro" id="IPR036264">
    <property type="entry name" value="Bact_exopeptidase_dim_dom"/>
</dbReference>
<evidence type="ECO:0000256" key="2">
    <source>
        <dbReference type="ARBA" id="ARBA00005691"/>
    </source>
</evidence>
<dbReference type="CDD" id="cd03894">
    <property type="entry name" value="M20_ArgE"/>
    <property type="match status" value="1"/>
</dbReference>
<evidence type="ECO:0000259" key="10">
    <source>
        <dbReference type="Pfam" id="PF07687"/>
    </source>
</evidence>
<dbReference type="EMBL" id="WEHX01000116">
    <property type="protein sequence ID" value="KAB7653841.1"/>
    <property type="molecule type" value="Genomic_DNA"/>
</dbReference>
<dbReference type="InterPro" id="IPR001261">
    <property type="entry name" value="ArgE/DapE_CS"/>
</dbReference>
<proteinExistence type="inferred from homology"/>
<evidence type="ECO:0000256" key="7">
    <source>
        <dbReference type="ARBA" id="ARBA00022801"/>
    </source>
</evidence>
<dbReference type="InterPro" id="IPR010169">
    <property type="entry name" value="AcOrn-deacetyl"/>
</dbReference>
<sequence>MSVISDCLHYLEKLVAFNTVSDIAPESDQPNRPLIDWAKSEFEAMGFETRVFEYKPGKADLFAFKGPMTGRTTPGGLLLSGHSDTVGCNPELWTNSPWSLTVRDGRAYGLGSCDMKGFIASAMALARRHPEAAERGFGVLITCDEETSMAGARAAVPELKNLGVMPQLAVVGEPTELSPVFGHKGYMGRAIIIRGRGAHSSDPTQGINAVKTAALAVEELNSLEARLKTRREKEFNHPGLPGVPYPTLNIGSIRGGDNVNRVCAEARLEFDIRPLPKCNAAEIRGMLDESMKRLAAASPAAATLEVLYPDLDPFINPDPVLRSRIEAIAGREGSFVSYSTEASFLQQLGATVVLGPGSIRQAHGVDEYIELSELEKGMTMLEKLWAEFVR</sequence>
<dbReference type="SUPFAM" id="SSF55031">
    <property type="entry name" value="Bacterial exopeptidase dimerisation domain"/>
    <property type="match status" value="1"/>
</dbReference>
<evidence type="ECO:0000256" key="9">
    <source>
        <dbReference type="ARBA" id="ARBA00023285"/>
    </source>
</evidence>
<dbReference type="Pfam" id="PF07687">
    <property type="entry name" value="M20_dimer"/>
    <property type="match status" value="1"/>
</dbReference>
<evidence type="ECO:0000256" key="5">
    <source>
        <dbReference type="ARBA" id="ARBA00022605"/>
    </source>
</evidence>
<evidence type="ECO:0000256" key="8">
    <source>
        <dbReference type="ARBA" id="ARBA00022833"/>
    </source>
</evidence>
<comment type="caution">
    <text evidence="11">The sequence shown here is derived from an EMBL/GenBank/DDBJ whole genome shotgun (WGS) entry which is preliminary data.</text>
</comment>
<dbReference type="PROSITE" id="PS00758">
    <property type="entry name" value="ARGE_DAPE_CPG2_1"/>
    <property type="match status" value="1"/>
</dbReference>
<protein>
    <submittedName>
        <fullName evidence="11">Acetylornithine deacetylase</fullName>
        <ecNumber evidence="11">3.5.1.16</ecNumber>
    </submittedName>
</protein>
<evidence type="ECO:0000256" key="1">
    <source>
        <dbReference type="ARBA" id="ARBA00001947"/>
    </source>
</evidence>